<accession>A0A7W9AKD8</accession>
<proteinExistence type="predicted"/>
<feature type="chain" id="PRO_5030820813" evidence="1">
    <location>
        <begin position="23"/>
        <end position="214"/>
    </location>
</feature>
<protein>
    <submittedName>
        <fullName evidence="2">Uncharacterized protein</fullName>
    </submittedName>
</protein>
<comment type="caution">
    <text evidence="2">The sequence shown here is derived from an EMBL/GenBank/DDBJ whole genome shotgun (WGS) entry which is preliminary data.</text>
</comment>
<sequence length="214" mass="22352">MHRFKPLIVCSLIALLAGCAKDGDIDATGGITVTRTACPAVGIPQYTGDITVFDPVTSRAASAIDVVASITNLRSTCSGDTGADVVTNATFDVLATRRNTSGARQVTLPYFSTVIRGGRAVIAKRLGRITLDFADGQARASVSGSASSVVNRAAATLPDDIQKQITKKRKPGDADAAIDPLALPAVKEAVSRASFELLIGFQLTSDQLQYNATR</sequence>
<feature type="signal peptide" evidence="1">
    <location>
        <begin position="1"/>
        <end position="22"/>
    </location>
</feature>
<dbReference type="EMBL" id="JACIJC010000005">
    <property type="protein sequence ID" value="MBB5687072.1"/>
    <property type="molecule type" value="Genomic_DNA"/>
</dbReference>
<dbReference type="Proteomes" id="UP000549617">
    <property type="component" value="Unassembled WGS sequence"/>
</dbReference>
<keyword evidence="1" id="KW-0732">Signal</keyword>
<dbReference type="AlphaFoldDB" id="A0A7W9AKD8"/>
<keyword evidence="3" id="KW-1185">Reference proteome</keyword>
<name>A0A7W9AKD8_9SPHN</name>
<evidence type="ECO:0000313" key="3">
    <source>
        <dbReference type="Proteomes" id="UP000549617"/>
    </source>
</evidence>
<gene>
    <name evidence="2" type="ORF">FHS49_003100</name>
</gene>
<organism evidence="2 3">
    <name type="scientific">Sphingobium boeckii</name>
    <dbReference type="NCBI Taxonomy" id="1082345"/>
    <lineage>
        <taxon>Bacteria</taxon>
        <taxon>Pseudomonadati</taxon>
        <taxon>Pseudomonadota</taxon>
        <taxon>Alphaproteobacteria</taxon>
        <taxon>Sphingomonadales</taxon>
        <taxon>Sphingomonadaceae</taxon>
        <taxon>Sphingobium</taxon>
    </lineage>
</organism>
<reference evidence="2 3" key="1">
    <citation type="submission" date="2020-08" db="EMBL/GenBank/DDBJ databases">
        <title>Genomic Encyclopedia of Type Strains, Phase IV (KMG-IV): sequencing the most valuable type-strain genomes for metagenomic binning, comparative biology and taxonomic classification.</title>
        <authorList>
            <person name="Goeker M."/>
        </authorList>
    </citation>
    <scope>NUCLEOTIDE SEQUENCE [LARGE SCALE GENOMIC DNA]</scope>
    <source>
        <strain evidence="2 3">DSM 25079</strain>
    </source>
</reference>
<evidence type="ECO:0000313" key="2">
    <source>
        <dbReference type="EMBL" id="MBB5687072.1"/>
    </source>
</evidence>
<evidence type="ECO:0000256" key="1">
    <source>
        <dbReference type="SAM" id="SignalP"/>
    </source>
</evidence>
<dbReference type="PROSITE" id="PS51257">
    <property type="entry name" value="PROKAR_LIPOPROTEIN"/>
    <property type="match status" value="1"/>
</dbReference>
<dbReference type="RefSeq" id="WP_184020185.1">
    <property type="nucleotide sequence ID" value="NZ_JACIJC010000005.1"/>
</dbReference>